<keyword evidence="2" id="KW-1185">Reference proteome</keyword>
<dbReference type="PANTHER" id="PTHR45749:SF21">
    <property type="entry name" value="DUF4371 DOMAIN-CONTAINING PROTEIN"/>
    <property type="match status" value="1"/>
</dbReference>
<evidence type="ECO:0000313" key="1">
    <source>
        <dbReference type="EMBL" id="KAJ8896387.1"/>
    </source>
</evidence>
<organism evidence="1 2">
    <name type="scientific">Dryococelus australis</name>
    <dbReference type="NCBI Taxonomy" id="614101"/>
    <lineage>
        <taxon>Eukaryota</taxon>
        <taxon>Metazoa</taxon>
        <taxon>Ecdysozoa</taxon>
        <taxon>Arthropoda</taxon>
        <taxon>Hexapoda</taxon>
        <taxon>Insecta</taxon>
        <taxon>Pterygota</taxon>
        <taxon>Neoptera</taxon>
        <taxon>Polyneoptera</taxon>
        <taxon>Phasmatodea</taxon>
        <taxon>Verophasmatodea</taxon>
        <taxon>Anareolatae</taxon>
        <taxon>Phasmatidae</taxon>
        <taxon>Eurycanthinae</taxon>
        <taxon>Dryococelus</taxon>
    </lineage>
</organism>
<sequence>MNAANRAQLLHEILCPDSTNKFPASGKRNLKFRCDLLNRWKWLSYSQVEDWAFWHQPLGKPAKKKFNNWEEAIEEFKRHQNTEYHKKFLLCASQLQNILHISGMEQLSLCIRYVDESTPKIRECFLQFVPVTDVSGKGLADTILEALKMWVWMQLASKDKAMMELIPYVGSSMEYRLTSPMFIP</sequence>
<protein>
    <submittedName>
        <fullName evidence="1">Uncharacterized protein</fullName>
    </submittedName>
</protein>
<name>A0ABQ9II51_9NEOP</name>
<dbReference type="EMBL" id="JARBHB010000001">
    <property type="protein sequence ID" value="KAJ8896387.1"/>
    <property type="molecule type" value="Genomic_DNA"/>
</dbReference>
<gene>
    <name evidence="1" type="ORF">PR048_001731</name>
</gene>
<proteinExistence type="predicted"/>
<accession>A0ABQ9II51</accession>
<dbReference type="Proteomes" id="UP001159363">
    <property type="component" value="Chromosome 1"/>
</dbReference>
<dbReference type="PANTHER" id="PTHR45749">
    <property type="match status" value="1"/>
</dbReference>
<comment type="caution">
    <text evidence="1">The sequence shown here is derived from an EMBL/GenBank/DDBJ whole genome shotgun (WGS) entry which is preliminary data.</text>
</comment>
<reference evidence="1 2" key="1">
    <citation type="submission" date="2023-02" db="EMBL/GenBank/DDBJ databases">
        <title>LHISI_Scaffold_Assembly.</title>
        <authorList>
            <person name="Stuart O.P."/>
            <person name="Cleave R."/>
            <person name="Magrath M.J.L."/>
            <person name="Mikheyev A.S."/>
        </authorList>
    </citation>
    <scope>NUCLEOTIDE SEQUENCE [LARGE SCALE GENOMIC DNA]</scope>
    <source>
        <strain evidence="1">Daus_M_001</strain>
        <tissue evidence="1">Leg muscle</tissue>
    </source>
</reference>
<evidence type="ECO:0000313" key="2">
    <source>
        <dbReference type="Proteomes" id="UP001159363"/>
    </source>
</evidence>